<dbReference type="InterPro" id="IPR058524">
    <property type="entry name" value="DUF8211"/>
</dbReference>
<dbReference type="OrthoDB" id="10374186at2759"/>
<sequence length="279" mass="32560">MKVTPLQVIKPGANASTKLAAAHKCGYLFLGSQKINKKIKHLHYKKVDTIPDEKDYDFNIPCFYGPAIPQLWTTDVTLVEHTVWPYNPIPNMFIPVKYRDIILPDPVYDDNGSFIIPRSREWFTFMYKLEINTCEARLKQAKEAELELERIREEEFQRICERTNIDGEVTRLRHIYPQAELRMQQHAKLFYSDVSDKHRQQRRCNSRSRSLTLRMGKLIAIDPPTSDDMKELEKRPLKRDVNTIVNFSSQHITSKRSHLDSPLALDSEQAEPSFSINTN</sequence>
<organism evidence="3 4">
    <name type="scientific">Rhizophagus irregularis</name>
    <dbReference type="NCBI Taxonomy" id="588596"/>
    <lineage>
        <taxon>Eukaryota</taxon>
        <taxon>Fungi</taxon>
        <taxon>Fungi incertae sedis</taxon>
        <taxon>Mucoromycota</taxon>
        <taxon>Glomeromycotina</taxon>
        <taxon>Glomeromycetes</taxon>
        <taxon>Glomerales</taxon>
        <taxon>Glomeraceae</taxon>
        <taxon>Rhizophagus</taxon>
    </lineage>
</organism>
<evidence type="ECO:0000259" key="2">
    <source>
        <dbReference type="Pfam" id="PF26638"/>
    </source>
</evidence>
<dbReference type="EMBL" id="LLXH01000336">
    <property type="protein sequence ID" value="PKC68371.1"/>
    <property type="molecule type" value="Genomic_DNA"/>
</dbReference>
<evidence type="ECO:0000313" key="3">
    <source>
        <dbReference type="EMBL" id="PKC68371.1"/>
    </source>
</evidence>
<reference evidence="3 4" key="2">
    <citation type="submission" date="2017-10" db="EMBL/GenBank/DDBJ databases">
        <title>Genome analyses suggest a sexual origin of heterokaryosis in a supposedly ancient asexual fungus.</title>
        <authorList>
            <person name="Corradi N."/>
            <person name="Sedzielewska K."/>
            <person name="Noel J."/>
            <person name="Charron P."/>
            <person name="Farinelli L."/>
            <person name="Marton T."/>
            <person name="Kruger M."/>
            <person name="Pelin A."/>
            <person name="Brachmann A."/>
            <person name="Corradi N."/>
        </authorList>
    </citation>
    <scope>NUCLEOTIDE SEQUENCE [LARGE SCALE GENOMIC DNA]</scope>
    <source>
        <strain evidence="3 4">A1</strain>
    </source>
</reference>
<evidence type="ECO:0000313" key="4">
    <source>
        <dbReference type="Proteomes" id="UP000232688"/>
    </source>
</evidence>
<feature type="region of interest" description="Disordered" evidence="1">
    <location>
        <begin position="256"/>
        <end position="279"/>
    </location>
</feature>
<evidence type="ECO:0000256" key="1">
    <source>
        <dbReference type="SAM" id="MobiDB-lite"/>
    </source>
</evidence>
<dbReference type="VEuPathDB" id="FungiDB:RhiirFUN_024380"/>
<accession>A0A2I1EU37</accession>
<dbReference type="AlphaFoldDB" id="A0A2I1EU37"/>
<gene>
    <name evidence="3" type="ORF">RhiirA1_457317</name>
</gene>
<dbReference type="VEuPathDB" id="FungiDB:RhiirFUN_024381"/>
<name>A0A2I1EU37_9GLOM</name>
<feature type="compositionally biased region" description="Polar residues" evidence="1">
    <location>
        <begin position="270"/>
        <end position="279"/>
    </location>
</feature>
<comment type="caution">
    <text evidence="3">The sequence shown here is derived from an EMBL/GenBank/DDBJ whole genome shotgun (WGS) entry which is preliminary data.</text>
</comment>
<dbReference type="Proteomes" id="UP000232688">
    <property type="component" value="Unassembled WGS sequence"/>
</dbReference>
<protein>
    <recommendedName>
        <fullName evidence="2">DUF8211 domain-containing protein</fullName>
    </recommendedName>
</protein>
<dbReference type="VEuPathDB" id="FungiDB:RhiirA1_457317"/>
<feature type="domain" description="DUF8211" evidence="2">
    <location>
        <begin position="13"/>
        <end position="60"/>
    </location>
</feature>
<proteinExistence type="predicted"/>
<reference evidence="3 4" key="1">
    <citation type="submission" date="2017-10" db="EMBL/GenBank/DDBJ databases">
        <title>Extensive intraspecific genome diversity in a model arbuscular mycorrhizal fungus.</title>
        <authorList>
            <person name="Chen E.C.H."/>
            <person name="Morin E."/>
            <person name="Baudet D."/>
            <person name="Noel J."/>
            <person name="Ndikumana S."/>
            <person name="Charron P."/>
            <person name="St-Onge C."/>
            <person name="Giorgi J."/>
            <person name="Grigoriev I.V."/>
            <person name="Roux C."/>
            <person name="Martin F.M."/>
            <person name="Corradi N."/>
        </authorList>
    </citation>
    <scope>NUCLEOTIDE SEQUENCE [LARGE SCALE GENOMIC DNA]</scope>
    <source>
        <strain evidence="3 4">A1</strain>
    </source>
</reference>
<dbReference type="Pfam" id="PF26638">
    <property type="entry name" value="DUF8211"/>
    <property type="match status" value="1"/>
</dbReference>